<evidence type="ECO:0000313" key="4">
    <source>
        <dbReference type="Proteomes" id="UP000254711"/>
    </source>
</evidence>
<dbReference type="Pfam" id="PF00582">
    <property type="entry name" value="Usp"/>
    <property type="match status" value="1"/>
</dbReference>
<dbReference type="AlphaFoldDB" id="A0A370K9X5"/>
<dbReference type="PRINTS" id="PR01438">
    <property type="entry name" value="UNVRSLSTRESS"/>
</dbReference>
<accession>A0A370K9X5</accession>
<evidence type="ECO:0000256" key="1">
    <source>
        <dbReference type="ARBA" id="ARBA00008791"/>
    </source>
</evidence>
<dbReference type="Proteomes" id="UP000254711">
    <property type="component" value="Unassembled WGS sequence"/>
</dbReference>
<name>A0A370K9X5_9GAMM</name>
<dbReference type="InterPro" id="IPR006015">
    <property type="entry name" value="Universal_stress_UspA"/>
</dbReference>
<comment type="similarity">
    <text evidence="1">Belongs to the universal stress protein A family.</text>
</comment>
<reference evidence="3 4" key="1">
    <citation type="submission" date="2018-07" db="EMBL/GenBank/DDBJ databases">
        <title>Dyella solisilvae sp. nov., isolated from the pine and broad-leaved mixed forest soil.</title>
        <authorList>
            <person name="Gao Z."/>
            <person name="Qiu L."/>
        </authorList>
    </citation>
    <scope>NUCLEOTIDE SEQUENCE [LARGE SCALE GENOMIC DNA]</scope>
    <source>
        <strain evidence="3 4">DHG54</strain>
    </source>
</reference>
<proteinExistence type="inferred from homology"/>
<dbReference type="OrthoDB" id="9804721at2"/>
<organism evidence="3 4">
    <name type="scientific">Dyella solisilvae</name>
    <dbReference type="NCBI Taxonomy" id="1920168"/>
    <lineage>
        <taxon>Bacteria</taxon>
        <taxon>Pseudomonadati</taxon>
        <taxon>Pseudomonadota</taxon>
        <taxon>Gammaproteobacteria</taxon>
        <taxon>Lysobacterales</taxon>
        <taxon>Rhodanobacteraceae</taxon>
        <taxon>Dyella</taxon>
    </lineage>
</organism>
<protein>
    <submittedName>
        <fullName evidence="3">Universal stress protein</fullName>
    </submittedName>
</protein>
<evidence type="ECO:0000259" key="2">
    <source>
        <dbReference type="Pfam" id="PF00582"/>
    </source>
</evidence>
<comment type="caution">
    <text evidence="3">The sequence shown here is derived from an EMBL/GenBank/DDBJ whole genome shotgun (WGS) entry which is preliminary data.</text>
</comment>
<gene>
    <name evidence="3" type="ORF">DVT68_00825</name>
</gene>
<sequence>MNTPTRLPGDVLALVTSTSPWSAAATAAIAIAAKCQANVSGCYVDASLRMLHGGEAEPSVLALLLDAPTENADDRDAFASLARAANVPHAHWLVTRASIAATVRQLGAWHDLVVIDRDLVDESIFFDVLGEALMMCRAPSLVLPSGWNGAPRFGRIVLAWNGSIEAIRTIHAALPFLQMAQETVLIDGESPHYEDDQPRAPHFDAVAYLASHGVRARTRRLHVAPHEAGEALLRETAQVHGDLLVMGAYGHSRVRERVLGGATRHVLQHARVPVFMQH</sequence>
<dbReference type="CDD" id="cd00293">
    <property type="entry name" value="USP-like"/>
    <property type="match status" value="1"/>
</dbReference>
<dbReference type="RefSeq" id="WP_114823181.1">
    <property type="nucleotide sequence ID" value="NZ_QQSY01000001.1"/>
</dbReference>
<dbReference type="Gene3D" id="3.40.50.12370">
    <property type="match status" value="1"/>
</dbReference>
<dbReference type="EMBL" id="QQSY01000001">
    <property type="protein sequence ID" value="RDI99439.1"/>
    <property type="molecule type" value="Genomic_DNA"/>
</dbReference>
<keyword evidence="4" id="KW-1185">Reference proteome</keyword>
<dbReference type="InterPro" id="IPR006016">
    <property type="entry name" value="UspA"/>
</dbReference>
<feature type="domain" description="UspA" evidence="2">
    <location>
        <begin position="208"/>
        <end position="276"/>
    </location>
</feature>
<dbReference type="SUPFAM" id="SSF52402">
    <property type="entry name" value="Adenine nucleotide alpha hydrolases-like"/>
    <property type="match status" value="1"/>
</dbReference>
<evidence type="ECO:0000313" key="3">
    <source>
        <dbReference type="EMBL" id="RDI99439.1"/>
    </source>
</evidence>